<dbReference type="GO" id="GO:0005886">
    <property type="term" value="C:plasma membrane"/>
    <property type="evidence" value="ECO:0007669"/>
    <property type="project" value="UniProtKB-ARBA"/>
</dbReference>
<dbReference type="InterPro" id="IPR001554">
    <property type="entry name" value="Glyco_hydro_14"/>
</dbReference>
<evidence type="ECO:0000256" key="1">
    <source>
        <dbReference type="ARBA" id="ARBA00000546"/>
    </source>
</evidence>
<dbReference type="STRING" id="3068.D8TKA0"/>
<dbReference type="CDD" id="cd05121">
    <property type="entry name" value="ABC1_ADCK3-like"/>
    <property type="match status" value="1"/>
</dbReference>
<keyword evidence="5 10" id="KW-0119">Carbohydrate metabolism</keyword>
<dbReference type="RefSeq" id="XP_002946796.1">
    <property type="nucleotide sequence ID" value="XM_002946750.1"/>
</dbReference>
<evidence type="ECO:0000256" key="6">
    <source>
        <dbReference type="ARBA" id="ARBA00023295"/>
    </source>
</evidence>
<dbReference type="InterPro" id="IPR017853">
    <property type="entry name" value="GH"/>
</dbReference>
<dbReference type="GO" id="GO:0016161">
    <property type="term" value="F:beta-amylase activity"/>
    <property type="evidence" value="ECO:0007669"/>
    <property type="project" value="UniProtKB-EC"/>
</dbReference>
<dbReference type="Pfam" id="PF01373">
    <property type="entry name" value="Glyco_hydro_14"/>
    <property type="match status" value="1"/>
</dbReference>
<protein>
    <recommendedName>
        <fullName evidence="3 10">Beta-amylase</fullName>
        <ecNumber evidence="3 10">3.2.1.2</ecNumber>
    </recommendedName>
</protein>
<feature type="compositionally biased region" description="Polar residues" evidence="11">
    <location>
        <begin position="620"/>
        <end position="632"/>
    </location>
</feature>
<dbReference type="OrthoDB" id="1660156at2759"/>
<feature type="active site" description="Proton donor" evidence="8">
    <location>
        <position position="811"/>
    </location>
</feature>
<dbReference type="GeneID" id="9618204"/>
<dbReference type="EC" id="3.2.1.2" evidence="3 10"/>
<dbReference type="InParanoid" id="D8TKA0"/>
<feature type="binding site" evidence="9">
    <location>
        <position position="679"/>
    </location>
    <ligand>
        <name>substrate</name>
    </ligand>
</feature>
<feature type="region of interest" description="Disordered" evidence="11">
    <location>
        <begin position="611"/>
        <end position="632"/>
    </location>
</feature>
<proteinExistence type="inferred from homology"/>
<dbReference type="InterPro" id="IPR018238">
    <property type="entry name" value="Glyco_hydro_14_CS"/>
</dbReference>
<dbReference type="PROSITE" id="PS51782">
    <property type="entry name" value="LYSM"/>
    <property type="match status" value="1"/>
</dbReference>
<dbReference type="eggNOG" id="KOG1235">
    <property type="taxonomic scope" value="Eukaryota"/>
</dbReference>
<organism evidence="14">
    <name type="scientific">Volvox carteri f. nagariensis</name>
    <dbReference type="NCBI Taxonomy" id="3068"/>
    <lineage>
        <taxon>Eukaryota</taxon>
        <taxon>Viridiplantae</taxon>
        <taxon>Chlorophyta</taxon>
        <taxon>core chlorophytes</taxon>
        <taxon>Chlorophyceae</taxon>
        <taxon>CS clade</taxon>
        <taxon>Chlamydomonadales</taxon>
        <taxon>Volvocaceae</taxon>
        <taxon>Volvox</taxon>
    </lineage>
</organism>
<dbReference type="GO" id="GO:0000272">
    <property type="term" value="P:polysaccharide catabolic process"/>
    <property type="evidence" value="ECO:0007669"/>
    <property type="project" value="UniProtKB-KW"/>
</dbReference>
<gene>
    <name evidence="13" type="ORF">VOLCADRAFT_103220</name>
</gene>
<keyword evidence="14" id="KW-1185">Reference proteome</keyword>
<evidence type="ECO:0000313" key="14">
    <source>
        <dbReference type="Proteomes" id="UP000001058"/>
    </source>
</evidence>
<name>D8TKA0_VOLCA</name>
<dbReference type="PANTHER" id="PTHR31352:SF40">
    <property type="entry name" value="BETA-AMYLASE 6"/>
    <property type="match status" value="1"/>
</dbReference>
<evidence type="ECO:0000256" key="4">
    <source>
        <dbReference type="ARBA" id="ARBA00022801"/>
    </source>
</evidence>
<feature type="binding site" evidence="9">
    <location>
        <position position="952"/>
    </location>
    <ligand>
        <name>substrate</name>
    </ligand>
</feature>
<evidence type="ECO:0000313" key="13">
    <source>
        <dbReference type="EMBL" id="EFJ52022.1"/>
    </source>
</evidence>
<dbReference type="PRINTS" id="PR00750">
    <property type="entry name" value="BETAAMYLASE"/>
</dbReference>
<evidence type="ECO:0000256" key="11">
    <source>
        <dbReference type="SAM" id="MobiDB-lite"/>
    </source>
</evidence>
<feature type="binding site" evidence="9">
    <location>
        <position position="719"/>
    </location>
    <ligand>
        <name>substrate</name>
    </ligand>
</feature>
<dbReference type="PROSITE" id="PS00679">
    <property type="entry name" value="BETA_AMYLASE_2"/>
    <property type="match status" value="1"/>
</dbReference>
<dbReference type="AlphaFoldDB" id="D8TKA0"/>
<comment type="similarity">
    <text evidence="2 10">Belongs to the glycosyl hydrolase 14 family.</text>
</comment>
<evidence type="ECO:0000256" key="10">
    <source>
        <dbReference type="RuleBase" id="RU000509"/>
    </source>
</evidence>
<evidence type="ECO:0000256" key="7">
    <source>
        <dbReference type="ARBA" id="ARBA00023326"/>
    </source>
</evidence>
<dbReference type="Pfam" id="PF03109">
    <property type="entry name" value="ABC1"/>
    <property type="match status" value="2"/>
</dbReference>
<keyword evidence="6 10" id="KW-0326">Glycosidase</keyword>
<feature type="binding site" evidence="9">
    <location>
        <position position="994"/>
    </location>
    <ligand>
        <name>substrate</name>
    </ligand>
</feature>
<dbReference type="KEGG" id="vcn:VOLCADRAFT_103220"/>
<reference evidence="13 14" key="1">
    <citation type="journal article" date="2010" name="Science">
        <title>Genomic analysis of organismal complexity in the multicellular green alga Volvox carteri.</title>
        <authorList>
            <person name="Prochnik S.E."/>
            <person name="Umen J."/>
            <person name="Nedelcu A.M."/>
            <person name="Hallmann A."/>
            <person name="Miller S.M."/>
            <person name="Nishii I."/>
            <person name="Ferris P."/>
            <person name="Kuo A."/>
            <person name="Mitros T."/>
            <person name="Fritz-Laylin L.K."/>
            <person name="Hellsten U."/>
            <person name="Chapman J."/>
            <person name="Simakov O."/>
            <person name="Rensing S.A."/>
            <person name="Terry A."/>
            <person name="Pangilinan J."/>
            <person name="Kapitonov V."/>
            <person name="Jurka J."/>
            <person name="Salamov A."/>
            <person name="Shapiro H."/>
            <person name="Schmutz J."/>
            <person name="Grimwood J."/>
            <person name="Lindquist E."/>
            <person name="Lucas S."/>
            <person name="Grigoriev I.V."/>
            <person name="Schmitt R."/>
            <person name="Kirk D."/>
            <person name="Rokhsar D.S."/>
        </authorList>
    </citation>
    <scope>NUCLEOTIDE SEQUENCE [LARGE SCALE GENOMIC DNA]</scope>
    <source>
        <strain evidence="14">f. Nagariensis / Eve</strain>
    </source>
</reference>
<dbReference type="InterPro" id="IPR018392">
    <property type="entry name" value="LysM"/>
</dbReference>
<evidence type="ECO:0000259" key="12">
    <source>
        <dbReference type="PROSITE" id="PS51782"/>
    </source>
</evidence>
<feature type="active site" description="Proton acceptor" evidence="8">
    <location>
        <position position="1032"/>
    </location>
</feature>
<feature type="binding site" evidence="9">
    <location>
        <position position="1067"/>
    </location>
    <ligand>
        <name>substrate</name>
    </ligand>
</feature>
<dbReference type="EMBL" id="GL378325">
    <property type="protein sequence ID" value="EFJ52022.1"/>
    <property type="molecule type" value="Genomic_DNA"/>
</dbReference>
<evidence type="ECO:0000256" key="2">
    <source>
        <dbReference type="ARBA" id="ARBA00005652"/>
    </source>
</evidence>
<evidence type="ECO:0000256" key="9">
    <source>
        <dbReference type="PIRSR" id="PIRSR601554-2"/>
    </source>
</evidence>
<comment type="catalytic activity">
    <reaction evidence="1 10">
        <text>Hydrolysis of (1-&gt;4)-alpha-D-glucosidic linkages in polysaccharides so as to remove successive maltose units from the non-reducing ends of the chains.</text>
        <dbReference type="EC" id="3.2.1.2"/>
    </reaction>
</comment>
<dbReference type="PANTHER" id="PTHR31352">
    <property type="entry name" value="BETA-AMYLASE 1, CHLOROPLASTIC"/>
    <property type="match status" value="1"/>
</dbReference>
<dbReference type="InterPro" id="IPR004147">
    <property type="entry name" value="ABC1_dom"/>
</dbReference>
<dbReference type="Proteomes" id="UP000001058">
    <property type="component" value="Unassembled WGS sequence"/>
</dbReference>
<keyword evidence="7 10" id="KW-0624">Polysaccharide degradation</keyword>
<feature type="domain" description="LysM" evidence="12">
    <location>
        <begin position="186"/>
        <end position="230"/>
    </location>
</feature>
<evidence type="ECO:0000256" key="5">
    <source>
        <dbReference type="ARBA" id="ARBA00023277"/>
    </source>
</evidence>
<feature type="binding site" evidence="9">
    <location>
        <begin position="1033"/>
        <end position="1034"/>
    </location>
    <ligand>
        <name>substrate</name>
    </ligand>
</feature>
<evidence type="ECO:0000256" key="8">
    <source>
        <dbReference type="PIRSR" id="PIRSR601554-1"/>
    </source>
</evidence>
<dbReference type="SUPFAM" id="SSF56112">
    <property type="entry name" value="Protein kinase-like (PK-like)"/>
    <property type="match status" value="1"/>
</dbReference>
<evidence type="ECO:0000256" key="3">
    <source>
        <dbReference type="ARBA" id="ARBA00012594"/>
    </source>
</evidence>
<dbReference type="InterPro" id="IPR011009">
    <property type="entry name" value="Kinase-like_dom_sf"/>
</dbReference>
<feature type="binding site" evidence="9">
    <location>
        <position position="727"/>
    </location>
    <ligand>
        <name>substrate</name>
    </ligand>
</feature>
<accession>D8TKA0</accession>
<dbReference type="Gene3D" id="3.20.20.80">
    <property type="entry name" value="Glycosidases"/>
    <property type="match status" value="1"/>
</dbReference>
<keyword evidence="4 10" id="KW-0378">Hydrolase</keyword>
<feature type="binding site" evidence="9">
    <location>
        <position position="947"/>
    </location>
    <ligand>
        <name>substrate</name>
    </ligand>
</feature>
<sequence>MGFSPAEPPTVAAVTGLREPSALGLPRTIDFWRRSVFIYGSYKAAQLRSFFLKATGKSDAEVHEEVWVPQHTWAGEEMYNLCIALRGFYLKAGQFIGSRSDFVPEQICRKLSLLCDKVPPMSADATRAALQQELGVTDLSQVFEWIDLDQPLGSASISQVHKARLRRFSRAELSCASASLRRQRPSEYQLGQGEGAWEVCNALGMSLRELKVINKGVDLERLQPGQTIRVIKPKSLASYDGSGTSTSSGSSGLETRVPAVAALMHAVAAGDAPKDGLVAVKVQYPNALPIMQADLANLRAAAFFLSKTELKFDLVSAVDELNKQIRLEFDFTREARVMDTISEHLRPQASRLQIPRSVGGLVTQRTLVMSFVEGVPLLEASSRVSRMSPRARDAAKRLILSRVSEAYGRMIFGEGLFQADGHPGNILIGRGGRVGLLDYGQSKQLPDQQRMAFAELVLALHRGRAADISSSLGKLGVVTERNDPDIRTEMAYGMFDTRGKVDPFDPNSPIKRSAISTFPPDMFFVLRVVQLLRGLANGMGINDFSCARQWAPFAKDTLRRARRAPGETPTDLAAAAQARTARNTVTPELYPVTASSVAKTFLREKQRLRTSPIDDDGFDTQYQDAEQPSSSGSGCPVYVMLPLDTVWVVGNTSVIKKERSLDIALHTLKQAGVEGVMVDVWWGFVERAGPRQYDFSAYKKLFRKVGQAGLKVQAVMSFHAAGGNVGDTCKISLPKWVLEIGERNLDIFYTDKAGYRNRECLSLGCDDVPLFWGRTPVQMYADFIDAFANKFQTLFGSVITEVTVGLGPAGELRYPSYPEGDGRWRFPGVGEFQCYDKYMLESLKRAADKAGHPEWGHGGPHDAGHYNSRSNDTEFFNTYKGRWNWSYGRFFLTWYSDMLLQHADRVLTAAAEVLNKHGRPRVFRSMRDASNGHVIYEFAPAVKMGIKLAGVHWWYRSDSHAAELTAGYYNTHERNGYKPFMAMLRRHDASLSFTCVEMRDCEHPEEAKCSPQILLQQVIEAAEEYGVPLSGENALQRYDDYAFDRIAESAFGRSARAGRLTQVTFLRMGDLMFDNWDAFSRFLNRMRNKA</sequence>
<dbReference type="SUPFAM" id="SSF51445">
    <property type="entry name" value="(Trans)glycosidases"/>
    <property type="match status" value="1"/>
</dbReference>